<evidence type="ECO:0000256" key="1">
    <source>
        <dbReference type="ARBA" id="ARBA00010457"/>
    </source>
</evidence>
<dbReference type="SUPFAM" id="SSF49329">
    <property type="entry name" value="Cu,Zn superoxide dismutase-like"/>
    <property type="match status" value="1"/>
</dbReference>
<comment type="similarity">
    <text evidence="1">Belongs to the Cu-Zn superoxide dismutase family.</text>
</comment>
<evidence type="ECO:0000313" key="4">
    <source>
        <dbReference type="EMBL" id="SER99232.1"/>
    </source>
</evidence>
<name>A0A1H9TQ01_9RHOB</name>
<dbReference type="Pfam" id="PF00080">
    <property type="entry name" value="Sod_Cu"/>
    <property type="match status" value="1"/>
</dbReference>
<proteinExistence type="inferred from homology"/>
<keyword evidence="5" id="KW-1185">Reference proteome</keyword>
<evidence type="ECO:0000313" key="5">
    <source>
        <dbReference type="Proteomes" id="UP000198885"/>
    </source>
</evidence>
<dbReference type="EMBL" id="FOGU01000004">
    <property type="protein sequence ID" value="SER99232.1"/>
    <property type="molecule type" value="Genomic_DNA"/>
</dbReference>
<evidence type="ECO:0000256" key="2">
    <source>
        <dbReference type="SAM" id="SignalP"/>
    </source>
</evidence>
<dbReference type="InterPro" id="IPR024134">
    <property type="entry name" value="SOD_Cu/Zn_/chaperone"/>
</dbReference>
<evidence type="ECO:0000259" key="3">
    <source>
        <dbReference type="Pfam" id="PF00080"/>
    </source>
</evidence>
<feature type="signal peptide" evidence="2">
    <location>
        <begin position="1"/>
        <end position="21"/>
    </location>
</feature>
<dbReference type="GO" id="GO:0006801">
    <property type="term" value="P:superoxide metabolic process"/>
    <property type="evidence" value="ECO:0007669"/>
    <property type="project" value="InterPro"/>
</dbReference>
<dbReference type="AlphaFoldDB" id="A0A1H9TQ01"/>
<dbReference type="InterPro" id="IPR001424">
    <property type="entry name" value="SOD_Cu_Zn_dom"/>
</dbReference>
<gene>
    <name evidence="4" type="ORF">SAMN04490244_104311</name>
</gene>
<dbReference type="GO" id="GO:0005507">
    <property type="term" value="F:copper ion binding"/>
    <property type="evidence" value="ECO:0007669"/>
    <property type="project" value="InterPro"/>
</dbReference>
<organism evidence="4 5">
    <name type="scientific">Tranquillimonas rosea</name>
    <dbReference type="NCBI Taxonomy" id="641238"/>
    <lineage>
        <taxon>Bacteria</taxon>
        <taxon>Pseudomonadati</taxon>
        <taxon>Pseudomonadota</taxon>
        <taxon>Alphaproteobacteria</taxon>
        <taxon>Rhodobacterales</taxon>
        <taxon>Roseobacteraceae</taxon>
        <taxon>Tranquillimonas</taxon>
    </lineage>
</organism>
<feature type="domain" description="Superoxide dismutase copper/zinc binding" evidence="3">
    <location>
        <begin position="51"/>
        <end position="177"/>
    </location>
</feature>
<protein>
    <submittedName>
        <fullName evidence="4">Superoxide dismutase, Cu-Zn family</fullName>
    </submittedName>
</protein>
<sequence>MFKPLATAALGFGLAATGAIAQDDGASTETAEQEMRSVEASVSDRDGNMLGTASLHETASGAVTVQLALENVPSGTHGVHLHETGDCSADDFTSAGGHVAGDAEHGVMSANGPHPGDLPNVVVGENGIVDVEYFNMRLDLDDHILDDDGAAFIMHDGEDDYMSQPAGDAGDRIGCGVFEQTEM</sequence>
<keyword evidence="2" id="KW-0732">Signal</keyword>
<dbReference type="Proteomes" id="UP000198885">
    <property type="component" value="Unassembled WGS sequence"/>
</dbReference>
<dbReference type="Gene3D" id="2.60.40.200">
    <property type="entry name" value="Superoxide dismutase, copper/zinc binding domain"/>
    <property type="match status" value="1"/>
</dbReference>
<reference evidence="4 5" key="1">
    <citation type="submission" date="2016-10" db="EMBL/GenBank/DDBJ databases">
        <authorList>
            <person name="de Groot N.N."/>
        </authorList>
    </citation>
    <scope>NUCLEOTIDE SEQUENCE [LARGE SCALE GENOMIC DNA]</scope>
    <source>
        <strain evidence="4 5">DSM 23042</strain>
    </source>
</reference>
<feature type="chain" id="PRO_5011623253" evidence="2">
    <location>
        <begin position="22"/>
        <end position="183"/>
    </location>
</feature>
<dbReference type="RefSeq" id="WP_177190424.1">
    <property type="nucleotide sequence ID" value="NZ_FOGU01000004.1"/>
</dbReference>
<dbReference type="PANTHER" id="PTHR10003">
    <property type="entry name" value="SUPEROXIDE DISMUTASE CU-ZN -RELATED"/>
    <property type="match status" value="1"/>
</dbReference>
<accession>A0A1H9TQ01</accession>
<dbReference type="InterPro" id="IPR036423">
    <property type="entry name" value="SOD-like_Cu/Zn_dom_sf"/>
</dbReference>
<dbReference type="STRING" id="641238.SAMN04490244_104311"/>